<dbReference type="Pfam" id="PF23562">
    <property type="entry name" value="AMP-binding_C_3"/>
    <property type="match status" value="1"/>
</dbReference>
<protein>
    <recommendedName>
        <fullName evidence="5">AMP-dependent synthetase/ligase domain-containing protein</fullName>
    </recommendedName>
</protein>
<dbReference type="InterPro" id="IPR000873">
    <property type="entry name" value="AMP-dep_synth/lig_dom"/>
</dbReference>
<reference evidence="6" key="1">
    <citation type="submission" date="2018-05" db="EMBL/GenBank/DDBJ databases">
        <authorList>
            <person name="Lanie J.A."/>
            <person name="Ng W.-L."/>
            <person name="Kazmierczak K.M."/>
            <person name="Andrzejewski T.M."/>
            <person name="Davidsen T.M."/>
            <person name="Wayne K.J."/>
            <person name="Tettelin H."/>
            <person name="Glass J.I."/>
            <person name="Rusch D."/>
            <person name="Podicherti R."/>
            <person name="Tsui H.-C.T."/>
            <person name="Winkler M.E."/>
        </authorList>
    </citation>
    <scope>NUCLEOTIDE SEQUENCE</scope>
</reference>
<feature type="non-terminal residue" evidence="6">
    <location>
        <position position="1"/>
    </location>
</feature>
<feature type="domain" description="AMP-dependent synthetase/ligase" evidence="5">
    <location>
        <begin position="16"/>
        <end position="407"/>
    </location>
</feature>
<dbReference type="GO" id="GO:0004467">
    <property type="term" value="F:long-chain fatty acid-CoA ligase activity"/>
    <property type="evidence" value="ECO:0007669"/>
    <property type="project" value="UniProtKB-EC"/>
</dbReference>
<keyword evidence="2" id="KW-0276">Fatty acid metabolism</keyword>
<dbReference type="PANTHER" id="PTHR43272:SF32">
    <property type="entry name" value="AMP-DEPENDENT SYNTHETASE_LIGASE DOMAIN-CONTAINING PROTEIN"/>
    <property type="match status" value="1"/>
</dbReference>
<dbReference type="AlphaFoldDB" id="A0A381TCH1"/>
<dbReference type="CDD" id="cd05907">
    <property type="entry name" value="VL_LC_FACS_like"/>
    <property type="match status" value="1"/>
</dbReference>
<dbReference type="PROSITE" id="PS00455">
    <property type="entry name" value="AMP_BINDING"/>
    <property type="match status" value="1"/>
</dbReference>
<proteinExistence type="predicted"/>
<dbReference type="GO" id="GO:0016020">
    <property type="term" value="C:membrane"/>
    <property type="evidence" value="ECO:0007669"/>
    <property type="project" value="TreeGrafter"/>
</dbReference>
<organism evidence="6">
    <name type="scientific">marine metagenome</name>
    <dbReference type="NCBI Taxonomy" id="408172"/>
    <lineage>
        <taxon>unclassified sequences</taxon>
        <taxon>metagenomes</taxon>
        <taxon>ecological metagenomes</taxon>
    </lineage>
</organism>
<dbReference type="Pfam" id="PF00501">
    <property type="entry name" value="AMP-binding"/>
    <property type="match status" value="1"/>
</dbReference>
<evidence type="ECO:0000256" key="3">
    <source>
        <dbReference type="ARBA" id="ARBA00023098"/>
    </source>
</evidence>
<evidence type="ECO:0000313" key="6">
    <source>
        <dbReference type="EMBL" id="SVA11603.1"/>
    </source>
</evidence>
<evidence type="ECO:0000259" key="5">
    <source>
        <dbReference type="Pfam" id="PF00501"/>
    </source>
</evidence>
<dbReference type="PANTHER" id="PTHR43272">
    <property type="entry name" value="LONG-CHAIN-FATTY-ACID--COA LIGASE"/>
    <property type="match status" value="1"/>
</dbReference>
<dbReference type="InterPro" id="IPR045851">
    <property type="entry name" value="AMP-bd_C_sf"/>
</dbReference>
<accession>A0A381TCH1</accession>
<dbReference type="EMBL" id="UINC01004077">
    <property type="protein sequence ID" value="SVA11603.1"/>
    <property type="molecule type" value="Genomic_DNA"/>
</dbReference>
<dbReference type="Gene3D" id="3.40.50.12780">
    <property type="entry name" value="N-terminal domain of ligase-like"/>
    <property type="match status" value="1"/>
</dbReference>
<dbReference type="SUPFAM" id="SSF56801">
    <property type="entry name" value="Acetyl-CoA synthetase-like"/>
    <property type="match status" value="1"/>
</dbReference>
<dbReference type="Gene3D" id="3.30.300.30">
    <property type="match status" value="1"/>
</dbReference>
<evidence type="ECO:0000256" key="2">
    <source>
        <dbReference type="ARBA" id="ARBA00022832"/>
    </source>
</evidence>
<keyword evidence="3" id="KW-0443">Lipid metabolism</keyword>
<name>A0A381TCH1_9ZZZZ</name>
<dbReference type="GO" id="GO:0005783">
    <property type="term" value="C:endoplasmic reticulum"/>
    <property type="evidence" value="ECO:0007669"/>
    <property type="project" value="TreeGrafter"/>
</dbReference>
<comment type="catalytic activity">
    <reaction evidence="4">
        <text>a long-chain fatty acid + ATP + CoA = a long-chain fatty acyl-CoA + AMP + diphosphate</text>
        <dbReference type="Rhea" id="RHEA:15421"/>
        <dbReference type="ChEBI" id="CHEBI:30616"/>
        <dbReference type="ChEBI" id="CHEBI:33019"/>
        <dbReference type="ChEBI" id="CHEBI:57287"/>
        <dbReference type="ChEBI" id="CHEBI:57560"/>
        <dbReference type="ChEBI" id="CHEBI:83139"/>
        <dbReference type="ChEBI" id="CHEBI:456215"/>
        <dbReference type="EC" id="6.2.1.3"/>
    </reaction>
    <physiologicalReaction direction="left-to-right" evidence="4">
        <dbReference type="Rhea" id="RHEA:15422"/>
    </physiologicalReaction>
</comment>
<gene>
    <name evidence="6" type="ORF">METZ01_LOCUS64457</name>
</gene>
<evidence type="ECO:0000256" key="1">
    <source>
        <dbReference type="ARBA" id="ARBA00022598"/>
    </source>
</evidence>
<dbReference type="InterPro" id="IPR020845">
    <property type="entry name" value="AMP-binding_CS"/>
</dbReference>
<dbReference type="InterPro" id="IPR042099">
    <property type="entry name" value="ANL_N_sf"/>
</dbReference>
<sequence>VTEQKHDIANWSKVKGVWESQTWGEYGANAKKIGQALLASGMNPGDKVSILSQTRLEWVMCDMAIMCIGCVTAPVYHSNTKEQVLYIAEHSDARLMFIEDQEQLDKILEIWGRLPKVEKAVVFDAYHPKDLPNVTSFADFIETGIDDDSFEQRIESSKPEEVISFIYTSGTTGHPKAGVINSDNVISMIKYLPDMLDIRKEDISLAYLPLAHIAERLLGHFLKLVYGNETAFAESIEDMPDNTRQVGPTILFGTPRVYEKYYARISTGIGDATWVQKKVYNWSVETGRKRSELLSKKKSIPITLKFKSAIAKFLIYNKIKDIFGGRIRLMISGAAPISPEIIHYFKWMGITIYEAYGMTETTGVISCNKPGFVKIGSVGQLLPETEVKIADDGEICVRAPQNIKEYYKNEEATNELLKPGSNGSFWLHTGDVGHIDEDGYLFITDRKKDLIITAGGKNVAPQNIENLLKTSPYVSQAMVFGDKKPYLTALITMDEDEIAKFARDHKLLYQDLANLSKKEEVHELYRQEVHIKNEKLASYETIKKFFVLEEDFDQDKDELTPTLKVRRKVVTERYRDILENLYKA</sequence>
<keyword evidence="1" id="KW-0436">Ligase</keyword>
<evidence type="ECO:0000256" key="4">
    <source>
        <dbReference type="ARBA" id="ARBA00024484"/>
    </source>
</evidence>